<dbReference type="EMBL" id="CP002013">
    <property type="protein sequence ID" value="ADG16052.1"/>
    <property type="molecule type" value="Genomic_DNA"/>
</dbReference>
<protein>
    <submittedName>
        <fullName evidence="3">Uncharacterized protein</fullName>
    </submittedName>
</protein>
<accession>D5W9J7</accession>
<keyword evidence="1" id="KW-0929">Antimicrobial</keyword>
<dbReference type="eggNOG" id="COG3772">
    <property type="taxonomic scope" value="Bacteria"/>
</dbReference>
<sequence length="84" mass="9029">MPNESKKLSDAGWTALRMREGAVLHYYDDVADNCTFGIGTLAHFGRCTTDELRQPVTLAEVNSQLAEGIRTAQGAVKAALGTMS</sequence>
<dbReference type="GO" id="GO:0003796">
    <property type="term" value="F:lysozyme activity"/>
    <property type="evidence" value="ECO:0007669"/>
    <property type="project" value="InterPro"/>
</dbReference>
<dbReference type="SUPFAM" id="SSF53955">
    <property type="entry name" value="Lysozyme-like"/>
    <property type="match status" value="1"/>
</dbReference>
<dbReference type="RefSeq" id="WP_013089914.1">
    <property type="nucleotide sequence ID" value="NC_014117.1"/>
</dbReference>
<reference evidence="3 4" key="2">
    <citation type="journal article" date="2012" name="J. Bacteriol.">
        <title>Genome Sequences of Burkholderia sp. Strains CCGE1002 and H160, Isolated from Legume Nodules in Mexico and Brazil.</title>
        <authorList>
            <person name="Ormeno-Orrillo E."/>
            <person name="Rogel M.A."/>
            <person name="Chueire L.M."/>
            <person name="Tiedje J.M."/>
            <person name="Martinez-Romero E."/>
            <person name="Hungria M."/>
        </authorList>
    </citation>
    <scope>NUCLEOTIDE SEQUENCE [LARGE SCALE GENOMIC DNA]</scope>
    <source>
        <strain evidence="3 4">CCGE1002</strain>
    </source>
</reference>
<keyword evidence="2" id="KW-0081">Bacteriolytic enzyme</keyword>
<dbReference type="HOGENOM" id="CLU_178297_0_0_4"/>
<dbReference type="GO" id="GO:0031640">
    <property type="term" value="P:killing of cells of another organism"/>
    <property type="evidence" value="ECO:0007669"/>
    <property type="project" value="UniProtKB-KW"/>
</dbReference>
<dbReference type="InterPro" id="IPR023347">
    <property type="entry name" value="Lysozyme_dom_sf"/>
</dbReference>
<proteinExistence type="predicted"/>
<reference evidence="3 4" key="1">
    <citation type="submission" date="2010-04" db="EMBL/GenBank/DDBJ databases">
        <title>Complete sequence of chromosome 1 of Burkholderia sp. CCGE1002.</title>
        <authorList>
            <consortium name="US DOE Joint Genome Institute"/>
            <person name="Lucas S."/>
            <person name="Copeland A."/>
            <person name="Lapidus A."/>
            <person name="Cheng J.-F."/>
            <person name="Bruce D."/>
            <person name="Goodwin L."/>
            <person name="Pitluck S."/>
            <person name="Chertkov O."/>
            <person name="Detter J.C."/>
            <person name="Han C."/>
            <person name="Tapia R."/>
            <person name="Land M."/>
            <person name="Hauser L."/>
            <person name="Kyrpides N."/>
            <person name="Ovchinnikova G."/>
            <person name="Martinez-Romero E."/>
            <person name="Hernandez M.A.R."/>
            <person name="Tiedje J.M."/>
            <person name="Woyke T."/>
        </authorList>
    </citation>
    <scope>NUCLEOTIDE SEQUENCE [LARGE SCALE GENOMIC DNA]</scope>
    <source>
        <strain evidence="3 4">CCGE1002</strain>
    </source>
</reference>
<evidence type="ECO:0000256" key="1">
    <source>
        <dbReference type="ARBA" id="ARBA00022529"/>
    </source>
</evidence>
<gene>
    <name evidence="3" type="ordered locus">BC1002_1991</name>
</gene>
<name>D5W9J7_PARAM</name>
<dbReference type="InterPro" id="IPR023346">
    <property type="entry name" value="Lysozyme-like_dom_sf"/>
</dbReference>
<dbReference type="STRING" id="640511.BC1002_1991"/>
<dbReference type="GeneID" id="301098546"/>
<evidence type="ECO:0000313" key="3">
    <source>
        <dbReference type="EMBL" id="ADG16052.1"/>
    </source>
</evidence>
<dbReference type="AlphaFoldDB" id="D5W9J7"/>
<dbReference type="CAZy" id="GH24">
    <property type="family name" value="Glycoside Hydrolase Family 24"/>
</dbReference>
<dbReference type="Gene3D" id="1.10.530.40">
    <property type="match status" value="1"/>
</dbReference>
<evidence type="ECO:0000256" key="2">
    <source>
        <dbReference type="ARBA" id="ARBA00022638"/>
    </source>
</evidence>
<evidence type="ECO:0000313" key="4">
    <source>
        <dbReference type="Proteomes" id="UP000002190"/>
    </source>
</evidence>
<dbReference type="KEGG" id="bge:BC1002_1991"/>
<dbReference type="Proteomes" id="UP000002190">
    <property type="component" value="Chromosome 1"/>
</dbReference>
<organism evidence="3 4">
    <name type="scientific">Paraburkholderia atlantica</name>
    <dbReference type="NCBI Taxonomy" id="2654982"/>
    <lineage>
        <taxon>Bacteria</taxon>
        <taxon>Pseudomonadati</taxon>
        <taxon>Pseudomonadota</taxon>
        <taxon>Betaproteobacteria</taxon>
        <taxon>Burkholderiales</taxon>
        <taxon>Burkholderiaceae</taxon>
        <taxon>Paraburkholderia</taxon>
    </lineage>
</organism>
<dbReference type="GO" id="GO:0042742">
    <property type="term" value="P:defense response to bacterium"/>
    <property type="evidence" value="ECO:0007669"/>
    <property type="project" value="UniProtKB-KW"/>
</dbReference>